<feature type="transmembrane region" description="Helical" evidence="2">
    <location>
        <begin position="477"/>
        <end position="496"/>
    </location>
</feature>
<keyword evidence="2" id="KW-0472">Membrane</keyword>
<reference evidence="6 7" key="1">
    <citation type="submission" date="2020-08" db="EMBL/GenBank/DDBJ databases">
        <title>Functional genomics of gut bacteria from endangered species of beetles.</title>
        <authorList>
            <person name="Carlos-Shanley C."/>
        </authorList>
    </citation>
    <scope>NUCLEOTIDE SEQUENCE [LARGE SCALE GENOMIC DNA]</scope>
    <source>
        <strain evidence="6 7">S00202</strain>
    </source>
</reference>
<comment type="caution">
    <text evidence="6">The sequence shown here is derived from an EMBL/GenBank/DDBJ whole genome shotgun (WGS) entry which is preliminary data.</text>
</comment>
<evidence type="ECO:0000259" key="4">
    <source>
        <dbReference type="Pfam" id="PF09972"/>
    </source>
</evidence>
<evidence type="ECO:0000259" key="5">
    <source>
        <dbReference type="Pfam" id="PF20990"/>
    </source>
</evidence>
<feature type="transmembrane region" description="Helical" evidence="2">
    <location>
        <begin position="390"/>
        <end position="410"/>
    </location>
</feature>
<feature type="transmembrane region" description="Helical" evidence="2">
    <location>
        <begin position="236"/>
        <end position="253"/>
    </location>
</feature>
<feature type="transmembrane region" description="Helical" evidence="2">
    <location>
        <begin position="452"/>
        <end position="471"/>
    </location>
</feature>
<dbReference type="InterPro" id="IPR018702">
    <property type="entry name" value="DUF2207"/>
</dbReference>
<feature type="signal peptide" evidence="3">
    <location>
        <begin position="1"/>
        <end position="21"/>
    </location>
</feature>
<sequence>MQGCWRVLLLSLCLWPLGLSAAEVIEDFAVELGLGRDGMLTVTERITVQAEGREIRRGIYRDIPVRYSLPWGLVRQTPIDKLSATRNGRPESVKRERQGAFQRFYLGSPNILLEPGRYTYELRYRVDPQLIARPGADELYWNVTGNGWSFPIQQASLDLSLPTGARIAALAGYTGGNGSRGQDYEVLEQSDNRLRLRTTAPLEAYQGLTVAVAWPAGVIERPGAGQRFLRVLFDNAGLSFGLALLLTTLGYYWQTWRRVGRDPHKGILIPRFVAPKGLLPSDVAYLWTRGALDEAKALGICFTDWAIRGHVRLEDRPRADGFLLKPGSQPRDDLQPAEVEPLRLLFPSGAQSKTLTLGSSYEPKLAEAHKRLCDRLDTEGALWFSRNRGAWARGLVLAIIGILGSVLLGVAPGDDLGMAIGGLLFTFGFGLPGGLLAKLAIGESSWGTRIPLLFGGGMFLLAACIGLGLLVSASSPLLLVILAGLLALVIGFFFWLEAPTVEGRRLLDEAEGYREYLSLAESDVLARAADAPAMSIALYEQHLPYAMALGVEEQWSARFSAALQSGLIDQNQRDYQPDWYRARSAFSSPQALSTALSSSLVSATASAAAPPASSSSSSGSSGGGSSGGGSGGGGGGGW</sequence>
<keyword evidence="7" id="KW-1185">Reference proteome</keyword>
<evidence type="ECO:0000256" key="2">
    <source>
        <dbReference type="SAM" id="Phobius"/>
    </source>
</evidence>
<keyword evidence="2" id="KW-0812">Transmembrane</keyword>
<proteinExistence type="predicted"/>
<dbReference type="Proteomes" id="UP000557193">
    <property type="component" value="Unassembled WGS sequence"/>
</dbReference>
<dbReference type="Pfam" id="PF20990">
    <property type="entry name" value="DUF2207_C"/>
    <property type="match status" value="1"/>
</dbReference>
<gene>
    <name evidence="6" type="ORF">HNP49_000838</name>
</gene>
<name>A0A7X0BQQ3_9PSED</name>
<organism evidence="6 7">
    <name type="scientific">Pseudomonas fluvialis</name>
    <dbReference type="NCBI Taxonomy" id="1793966"/>
    <lineage>
        <taxon>Bacteria</taxon>
        <taxon>Pseudomonadati</taxon>
        <taxon>Pseudomonadota</taxon>
        <taxon>Gammaproteobacteria</taxon>
        <taxon>Pseudomonadales</taxon>
        <taxon>Pseudomonadaceae</taxon>
        <taxon>Pseudomonas</taxon>
    </lineage>
</organism>
<dbReference type="EMBL" id="JACHLL010000001">
    <property type="protein sequence ID" value="MBB6340688.1"/>
    <property type="molecule type" value="Genomic_DNA"/>
</dbReference>
<protein>
    <submittedName>
        <fullName evidence="6">Putative membrane protein YgcG</fullName>
    </submittedName>
</protein>
<evidence type="ECO:0000256" key="1">
    <source>
        <dbReference type="SAM" id="MobiDB-lite"/>
    </source>
</evidence>
<feature type="compositionally biased region" description="Gly residues" evidence="1">
    <location>
        <begin position="620"/>
        <end position="638"/>
    </location>
</feature>
<feature type="chain" id="PRO_5030636210" evidence="3">
    <location>
        <begin position="22"/>
        <end position="638"/>
    </location>
</feature>
<dbReference type="RefSeq" id="WP_184680868.1">
    <property type="nucleotide sequence ID" value="NZ_JACHLL010000001.1"/>
</dbReference>
<evidence type="ECO:0000313" key="7">
    <source>
        <dbReference type="Proteomes" id="UP000557193"/>
    </source>
</evidence>
<feature type="compositionally biased region" description="Low complexity" evidence="1">
    <location>
        <begin position="607"/>
        <end position="619"/>
    </location>
</feature>
<dbReference type="InterPro" id="IPR048389">
    <property type="entry name" value="YciQ-like_C"/>
</dbReference>
<dbReference type="AlphaFoldDB" id="A0A7X0BQQ3"/>
<keyword evidence="3" id="KW-0732">Signal</keyword>
<keyword evidence="2" id="KW-1133">Transmembrane helix</keyword>
<dbReference type="Pfam" id="PF09972">
    <property type="entry name" value="DUF2207"/>
    <property type="match status" value="1"/>
</dbReference>
<feature type="domain" description="DUF2207" evidence="4">
    <location>
        <begin position="25"/>
        <end position="214"/>
    </location>
</feature>
<evidence type="ECO:0000256" key="3">
    <source>
        <dbReference type="SAM" id="SignalP"/>
    </source>
</evidence>
<feature type="domain" description="Predicted membrane protein YciQ-like C-terminal" evidence="5">
    <location>
        <begin position="271"/>
        <end position="559"/>
    </location>
</feature>
<evidence type="ECO:0000313" key="6">
    <source>
        <dbReference type="EMBL" id="MBB6340688.1"/>
    </source>
</evidence>
<feature type="region of interest" description="Disordered" evidence="1">
    <location>
        <begin position="607"/>
        <end position="638"/>
    </location>
</feature>
<accession>A0A7X0BQQ3</accession>
<feature type="transmembrane region" description="Helical" evidence="2">
    <location>
        <begin position="416"/>
        <end position="440"/>
    </location>
</feature>